<geneLocation type="plasmid" evidence="1 2">
    <name>p_unnamed1</name>
</geneLocation>
<name>A0ABY6C9R5_9HYPH</name>
<accession>A0ABY6C9R5</accession>
<evidence type="ECO:0000313" key="1">
    <source>
        <dbReference type="EMBL" id="UXN67827.1"/>
    </source>
</evidence>
<dbReference type="EMBL" id="CP104964">
    <property type="protein sequence ID" value="UXN67827.1"/>
    <property type="molecule type" value="Genomic_DNA"/>
</dbReference>
<dbReference type="RefSeq" id="WP_262165318.1">
    <property type="nucleotide sequence ID" value="NZ_CP104964.1"/>
</dbReference>
<keyword evidence="1" id="KW-0614">Plasmid</keyword>
<keyword evidence="2" id="KW-1185">Reference proteome</keyword>
<sequence>MFKDIWEHRLSQGAAQKAALGAELIKIERQASQLLDRIVETDVVSVINAYEARFRKLEADKLAVAEKLATSGRPARTFDDALRNSLMFLASPWKLWESGQVESRQAVLKLAFSGPLTYQRNED</sequence>
<reference evidence="1 2" key="1">
    <citation type="submission" date="2022-09" db="EMBL/GenBank/DDBJ databases">
        <title>Interaction between co-microsymbionts with complementary sets of symbiotic genes in legume-rhizobium systems.</title>
        <authorList>
            <person name="Safronova V."/>
            <person name="Sazanova A."/>
            <person name="Afonin A."/>
            <person name="Chirak E."/>
        </authorList>
    </citation>
    <scope>NUCLEOTIDE SEQUENCE [LARGE SCALE GENOMIC DNA]</scope>
    <source>
        <strain evidence="1 2">A18/4-1</strain>
        <plasmid evidence="1 2">p_unnamed1</plasmid>
    </source>
</reference>
<proteinExistence type="predicted"/>
<dbReference type="Proteomes" id="UP001061862">
    <property type="component" value="Plasmid p_unnamed1"/>
</dbReference>
<organism evidence="1 2">
    <name type="scientific">Devosia neptuniae</name>
    <dbReference type="NCBI Taxonomy" id="191302"/>
    <lineage>
        <taxon>Bacteria</taxon>
        <taxon>Pseudomonadati</taxon>
        <taxon>Pseudomonadota</taxon>
        <taxon>Alphaproteobacteria</taxon>
        <taxon>Hyphomicrobiales</taxon>
        <taxon>Devosiaceae</taxon>
        <taxon>Devosia</taxon>
    </lineage>
</organism>
<gene>
    <name evidence="1" type="ORF">N8A98_01840</name>
</gene>
<protein>
    <submittedName>
        <fullName evidence="1">Uncharacterized protein</fullName>
    </submittedName>
</protein>
<evidence type="ECO:0000313" key="2">
    <source>
        <dbReference type="Proteomes" id="UP001061862"/>
    </source>
</evidence>